<evidence type="ECO:0000256" key="6">
    <source>
        <dbReference type="ARBA" id="ARBA00023136"/>
    </source>
</evidence>
<dbReference type="GO" id="GO:0015562">
    <property type="term" value="F:efflux transmembrane transporter activity"/>
    <property type="evidence" value="ECO:0007669"/>
    <property type="project" value="InterPro"/>
</dbReference>
<protein>
    <recommendedName>
        <fullName evidence="11">Outer membrane protein TolC</fullName>
    </recommendedName>
</protein>
<evidence type="ECO:0000256" key="2">
    <source>
        <dbReference type="ARBA" id="ARBA00007613"/>
    </source>
</evidence>
<evidence type="ECO:0008006" key="11">
    <source>
        <dbReference type="Google" id="ProtNLM"/>
    </source>
</evidence>
<feature type="chain" id="PRO_5037295236" description="Outer membrane protein TolC" evidence="8">
    <location>
        <begin position="25"/>
        <end position="461"/>
    </location>
</feature>
<dbReference type="Proteomes" id="UP000680038">
    <property type="component" value="Unassembled WGS sequence"/>
</dbReference>
<dbReference type="PANTHER" id="PTHR30026:SF20">
    <property type="entry name" value="OUTER MEMBRANE PROTEIN TOLC"/>
    <property type="match status" value="1"/>
</dbReference>
<dbReference type="Pfam" id="PF02321">
    <property type="entry name" value="OEP"/>
    <property type="match status" value="1"/>
</dbReference>
<evidence type="ECO:0000313" key="10">
    <source>
        <dbReference type="Proteomes" id="UP000680038"/>
    </source>
</evidence>
<comment type="caution">
    <text evidence="9">The sequence shown here is derived from an EMBL/GenBank/DDBJ whole genome shotgun (WGS) entry which is preliminary data.</text>
</comment>
<evidence type="ECO:0000256" key="8">
    <source>
        <dbReference type="SAM" id="SignalP"/>
    </source>
</evidence>
<evidence type="ECO:0000256" key="3">
    <source>
        <dbReference type="ARBA" id="ARBA00022448"/>
    </source>
</evidence>
<name>A0A916JBJ9_9BACT</name>
<dbReference type="Gene3D" id="1.20.1600.10">
    <property type="entry name" value="Outer membrane efflux proteins (OEP)"/>
    <property type="match status" value="1"/>
</dbReference>
<comment type="subcellular location">
    <subcellularLocation>
        <location evidence="1">Cell outer membrane</location>
    </subcellularLocation>
</comment>
<organism evidence="9 10">
    <name type="scientific">Dyadobacter helix</name>
    <dbReference type="NCBI Taxonomy" id="2822344"/>
    <lineage>
        <taxon>Bacteria</taxon>
        <taxon>Pseudomonadati</taxon>
        <taxon>Bacteroidota</taxon>
        <taxon>Cytophagia</taxon>
        <taxon>Cytophagales</taxon>
        <taxon>Spirosomataceae</taxon>
        <taxon>Dyadobacter</taxon>
    </lineage>
</organism>
<dbReference type="AlphaFoldDB" id="A0A916JBJ9"/>
<dbReference type="GO" id="GO:0009279">
    <property type="term" value="C:cell outer membrane"/>
    <property type="evidence" value="ECO:0007669"/>
    <property type="project" value="UniProtKB-SubCell"/>
</dbReference>
<keyword evidence="5" id="KW-0812">Transmembrane</keyword>
<evidence type="ECO:0000256" key="5">
    <source>
        <dbReference type="ARBA" id="ARBA00022692"/>
    </source>
</evidence>
<evidence type="ECO:0000256" key="1">
    <source>
        <dbReference type="ARBA" id="ARBA00004442"/>
    </source>
</evidence>
<gene>
    <name evidence="9" type="ORF">DYBT9275_01918</name>
</gene>
<keyword evidence="8" id="KW-0732">Signal</keyword>
<dbReference type="InterPro" id="IPR003423">
    <property type="entry name" value="OMP_efflux"/>
</dbReference>
<comment type="similarity">
    <text evidence="2">Belongs to the outer membrane factor (OMF) (TC 1.B.17) family.</text>
</comment>
<sequence>MSKKGTLRLLLFLGILTGANGASAQILPLREAIETALANYGTIKAKNNLLKSSQSIVNHSHKEYLPNFNLSLQQDYGTVNGQNGPLYGLGLSVASSGLPLPSQNWNSAFGSLYLTNVNWDFFAFGRARERIKVAQTAVARDESDLEQELFQHKIRVAGAYLNLIAAQRLTHSWEKNLERATSLRTVVITRAKNGLIPGVDSSLANAEVSNARIAVTRARDFEQEQSNRLSTLMGIGDKAFQLDTSFVTKIPDAITPAKTAVGHPLLNYYTNRVHVSDQQARYFQTLSYPTLSLFGVFQGRGSGFSSNYAVDQSAYNHSYLDGINPVRANYLLGIGMVWNMTSVLRVREQVRSQKYISAALQNEYDLLSQQLSNQSALAEKKIKNALDNYNEVPTQMKAASDAYLQKSVLYKNGLSNIVDITQALYALNRAETDRDIAYSNVWQALLLKAAAEGDFGLFMNL</sequence>
<keyword evidence="6" id="KW-0472">Membrane</keyword>
<feature type="signal peptide" evidence="8">
    <location>
        <begin position="1"/>
        <end position="24"/>
    </location>
</feature>
<proteinExistence type="inferred from homology"/>
<evidence type="ECO:0000256" key="7">
    <source>
        <dbReference type="ARBA" id="ARBA00023237"/>
    </source>
</evidence>
<evidence type="ECO:0000313" key="9">
    <source>
        <dbReference type="EMBL" id="CAG4998065.1"/>
    </source>
</evidence>
<dbReference type="GO" id="GO:1990281">
    <property type="term" value="C:efflux pump complex"/>
    <property type="evidence" value="ECO:0007669"/>
    <property type="project" value="TreeGrafter"/>
</dbReference>
<dbReference type="SUPFAM" id="SSF56954">
    <property type="entry name" value="Outer membrane efflux proteins (OEP)"/>
    <property type="match status" value="1"/>
</dbReference>
<dbReference type="PANTHER" id="PTHR30026">
    <property type="entry name" value="OUTER MEMBRANE PROTEIN TOLC"/>
    <property type="match status" value="1"/>
</dbReference>
<keyword evidence="3" id="KW-0813">Transport</keyword>
<dbReference type="InterPro" id="IPR051906">
    <property type="entry name" value="TolC-like"/>
</dbReference>
<evidence type="ECO:0000256" key="4">
    <source>
        <dbReference type="ARBA" id="ARBA00022452"/>
    </source>
</evidence>
<accession>A0A916JBJ9</accession>
<reference evidence="9" key="1">
    <citation type="submission" date="2021-04" db="EMBL/GenBank/DDBJ databases">
        <authorList>
            <person name="Rodrigo-Torres L."/>
            <person name="Arahal R. D."/>
            <person name="Lucena T."/>
        </authorList>
    </citation>
    <scope>NUCLEOTIDE SEQUENCE</scope>
    <source>
        <strain evidence="9">CECT 9275</strain>
    </source>
</reference>
<keyword evidence="7" id="KW-0998">Cell outer membrane</keyword>
<keyword evidence="10" id="KW-1185">Reference proteome</keyword>
<keyword evidence="4" id="KW-1134">Transmembrane beta strand</keyword>
<dbReference type="EMBL" id="CAJRAF010000002">
    <property type="protein sequence ID" value="CAG4998065.1"/>
    <property type="molecule type" value="Genomic_DNA"/>
</dbReference>
<dbReference type="GO" id="GO:0015288">
    <property type="term" value="F:porin activity"/>
    <property type="evidence" value="ECO:0007669"/>
    <property type="project" value="TreeGrafter"/>
</dbReference>
<dbReference type="RefSeq" id="WP_215238605.1">
    <property type="nucleotide sequence ID" value="NZ_CAJRAF010000002.1"/>
</dbReference>